<dbReference type="Pfam" id="PF11717">
    <property type="entry name" value="Tudor-knot"/>
    <property type="match status" value="1"/>
</dbReference>
<keyword evidence="4" id="KW-1185">Reference proteome</keyword>
<dbReference type="InterPro" id="IPR016197">
    <property type="entry name" value="Chromo-like_dom_sf"/>
</dbReference>
<dbReference type="PANTHER" id="PTHR10880:SF48">
    <property type="entry name" value="MORTALITY FACTOR 4 LIKE 2"/>
    <property type="match status" value="1"/>
</dbReference>
<dbReference type="Proteomes" id="UP000008068">
    <property type="component" value="Unassembled WGS sequence"/>
</dbReference>
<proteinExistence type="predicted"/>
<feature type="region of interest" description="Disordered" evidence="1">
    <location>
        <begin position="227"/>
        <end position="296"/>
    </location>
</feature>
<sequence length="296" mass="31095">MTTTFKVGDDLYCYSEKDRIPYEAKITAIKEHKGARKYFVHYKGWNVRYDEKVPVDQIEGKLFKTLADYKPPATNGASSEPSTSTAAPAAAPKAKPAASSAAKPAAAAAAKPKSPAKAAPKPAPKAKTASAESAPSTSTKPTRKAAAPASQPQTSAASSSSQDAPGPYAFALHEECVCLRGGVACEAKVMAIKDHHGHMRYTISYKGLSAKHNDHVRVGSEKDRMFKGSMKEYKEKHPEAATAASASDGASTSAGPSTQEPTTTRQKRGAAAAAAAEPATSEAEEEKTVTKKSKKN</sequence>
<feature type="compositionally biased region" description="Basic and acidic residues" evidence="1">
    <location>
        <begin position="227"/>
        <end position="239"/>
    </location>
</feature>
<dbReference type="eggNOG" id="KOG3001">
    <property type="taxonomic scope" value="Eukaryota"/>
</dbReference>
<feature type="region of interest" description="Disordered" evidence="1">
    <location>
        <begin position="71"/>
        <end position="164"/>
    </location>
</feature>
<dbReference type="InterPro" id="IPR025995">
    <property type="entry name" value="Tudor-knot"/>
</dbReference>
<evidence type="ECO:0000313" key="3">
    <source>
        <dbReference type="EMBL" id="EGT31839.1"/>
    </source>
</evidence>
<dbReference type="STRING" id="135651.G0NIG9"/>
<name>G0NIG9_CAEBE</name>
<protein>
    <recommendedName>
        <fullName evidence="2">Chromo domain-containing protein</fullName>
    </recommendedName>
</protein>
<dbReference type="OrthoDB" id="124855at2759"/>
<dbReference type="PANTHER" id="PTHR10880">
    <property type="entry name" value="MORTALITY FACTOR 4-LIKE PROTEIN"/>
    <property type="match status" value="1"/>
</dbReference>
<gene>
    <name evidence="3" type="ORF">CAEBREN_15814</name>
</gene>
<feature type="compositionally biased region" description="Low complexity" evidence="1">
    <location>
        <begin position="77"/>
        <end position="164"/>
    </location>
</feature>
<dbReference type="SMART" id="SM00298">
    <property type="entry name" value="CHROMO"/>
    <property type="match status" value="1"/>
</dbReference>
<reference evidence="4" key="1">
    <citation type="submission" date="2011-07" db="EMBL/GenBank/DDBJ databases">
        <authorList>
            <consortium name="Caenorhabditis brenneri Sequencing and Analysis Consortium"/>
            <person name="Wilson R.K."/>
        </authorList>
    </citation>
    <scope>NUCLEOTIDE SEQUENCE [LARGE SCALE GENOMIC DNA]</scope>
    <source>
        <strain evidence="4">PB2801</strain>
    </source>
</reference>
<dbReference type="AlphaFoldDB" id="G0NIG9"/>
<dbReference type="InterPro" id="IPR008676">
    <property type="entry name" value="MRG"/>
</dbReference>
<feature type="domain" description="Chromo" evidence="2">
    <location>
        <begin position="21"/>
        <end position="74"/>
    </location>
</feature>
<dbReference type="GO" id="GO:0005634">
    <property type="term" value="C:nucleus"/>
    <property type="evidence" value="ECO:0007669"/>
    <property type="project" value="InterPro"/>
</dbReference>
<feature type="compositionally biased region" description="Low complexity" evidence="1">
    <location>
        <begin position="270"/>
        <end position="281"/>
    </location>
</feature>
<evidence type="ECO:0000313" key="4">
    <source>
        <dbReference type="Proteomes" id="UP000008068"/>
    </source>
</evidence>
<dbReference type="InParanoid" id="G0NIG9"/>
<evidence type="ECO:0000256" key="1">
    <source>
        <dbReference type="SAM" id="MobiDB-lite"/>
    </source>
</evidence>
<dbReference type="GO" id="GO:0035267">
    <property type="term" value="C:NuA4 histone acetyltransferase complex"/>
    <property type="evidence" value="ECO:0007669"/>
    <property type="project" value="TreeGrafter"/>
</dbReference>
<organism evidence="4">
    <name type="scientific">Caenorhabditis brenneri</name>
    <name type="common">Nematode worm</name>
    <dbReference type="NCBI Taxonomy" id="135651"/>
    <lineage>
        <taxon>Eukaryota</taxon>
        <taxon>Metazoa</taxon>
        <taxon>Ecdysozoa</taxon>
        <taxon>Nematoda</taxon>
        <taxon>Chromadorea</taxon>
        <taxon>Rhabditida</taxon>
        <taxon>Rhabditina</taxon>
        <taxon>Rhabditomorpha</taxon>
        <taxon>Rhabditoidea</taxon>
        <taxon>Rhabditidae</taxon>
        <taxon>Peloderinae</taxon>
        <taxon>Caenorhabditis</taxon>
    </lineage>
</organism>
<dbReference type="GO" id="GO:0006325">
    <property type="term" value="P:chromatin organization"/>
    <property type="evidence" value="ECO:0007669"/>
    <property type="project" value="InterPro"/>
</dbReference>
<dbReference type="HOGENOM" id="CLU_940826_0_0_1"/>
<dbReference type="SUPFAM" id="SSF54160">
    <property type="entry name" value="Chromo domain-like"/>
    <property type="match status" value="2"/>
</dbReference>
<dbReference type="InterPro" id="IPR000953">
    <property type="entry name" value="Chromo/chromo_shadow_dom"/>
</dbReference>
<feature type="compositionally biased region" description="Low complexity" evidence="1">
    <location>
        <begin position="240"/>
        <end position="258"/>
    </location>
</feature>
<evidence type="ECO:0000259" key="2">
    <source>
        <dbReference type="SMART" id="SM00298"/>
    </source>
</evidence>
<dbReference type="EMBL" id="GL379890">
    <property type="protein sequence ID" value="EGT31839.1"/>
    <property type="molecule type" value="Genomic_DNA"/>
</dbReference>
<accession>G0NIG9</accession>
<dbReference type="Gene3D" id="2.30.30.140">
    <property type="match status" value="2"/>
</dbReference>
<dbReference type="GO" id="GO:0006355">
    <property type="term" value="P:regulation of DNA-templated transcription"/>
    <property type="evidence" value="ECO:0007669"/>
    <property type="project" value="InterPro"/>
</dbReference>